<dbReference type="GO" id="GO:0051607">
    <property type="term" value="P:defense response to virus"/>
    <property type="evidence" value="ECO:0007669"/>
    <property type="project" value="UniProtKB-KW"/>
</dbReference>
<evidence type="ECO:0000259" key="9">
    <source>
        <dbReference type="PROSITE" id="PS51643"/>
    </source>
</evidence>
<reference evidence="10 11" key="1">
    <citation type="submission" date="2012-10" db="EMBL/GenBank/DDBJ databases">
        <authorList>
            <person name="Genoscope - CEA"/>
        </authorList>
    </citation>
    <scope>NUCLEOTIDE SEQUENCE [LARGE SCALE GENOMIC DNA]</scope>
    <source>
        <strain evidence="11">AM13 / DSM 14728</strain>
    </source>
</reference>
<keyword evidence="11" id="KW-1185">Reference proteome</keyword>
<dbReference type="HOGENOM" id="CLU_009385_0_0_7"/>
<dbReference type="Pfam" id="PF22590">
    <property type="entry name" value="Cas3-like_C_2"/>
    <property type="match status" value="1"/>
</dbReference>
<keyword evidence="3" id="KW-0479">Metal-binding</keyword>
<keyword evidence="7" id="KW-0067">ATP-binding</keyword>
<dbReference type="KEGG" id="dhy:DESAM_22179"/>
<evidence type="ECO:0000256" key="4">
    <source>
        <dbReference type="ARBA" id="ARBA00022741"/>
    </source>
</evidence>
<keyword evidence="4" id="KW-0547">Nucleotide-binding</keyword>
<dbReference type="NCBIfam" id="TIGR02562">
    <property type="entry name" value="cas3_yersinia"/>
    <property type="match status" value="1"/>
</dbReference>
<dbReference type="InterPro" id="IPR048824">
    <property type="entry name" value="Cas3-like_C"/>
</dbReference>
<dbReference type="PATRIC" id="fig|1121451.3.peg.2400"/>
<dbReference type="InterPro" id="IPR027417">
    <property type="entry name" value="P-loop_NTPase"/>
</dbReference>
<evidence type="ECO:0000256" key="3">
    <source>
        <dbReference type="ARBA" id="ARBA00022723"/>
    </source>
</evidence>
<comment type="similarity">
    <text evidence="2">In the central section; belongs to the CRISPR-associated helicase Cas3 family.</text>
</comment>
<dbReference type="InterPro" id="IPR006483">
    <property type="entry name" value="CRISPR-assoc_Cas3_HD"/>
</dbReference>
<evidence type="ECO:0000256" key="5">
    <source>
        <dbReference type="ARBA" id="ARBA00022801"/>
    </source>
</evidence>
<evidence type="ECO:0000256" key="8">
    <source>
        <dbReference type="ARBA" id="ARBA00023118"/>
    </source>
</evidence>
<evidence type="ECO:0000256" key="6">
    <source>
        <dbReference type="ARBA" id="ARBA00022806"/>
    </source>
</evidence>
<evidence type="ECO:0000256" key="2">
    <source>
        <dbReference type="ARBA" id="ARBA00009046"/>
    </source>
</evidence>
<dbReference type="GO" id="GO:0004386">
    <property type="term" value="F:helicase activity"/>
    <property type="evidence" value="ECO:0007669"/>
    <property type="project" value="UniProtKB-KW"/>
</dbReference>
<dbReference type="GO" id="GO:0016787">
    <property type="term" value="F:hydrolase activity"/>
    <property type="evidence" value="ECO:0007669"/>
    <property type="project" value="UniProtKB-KW"/>
</dbReference>
<dbReference type="InterPro" id="IPR048823">
    <property type="entry name" value="Cas3_I-F_Cas2"/>
</dbReference>
<comment type="similarity">
    <text evidence="1">In the N-terminal section; belongs to the CRISPR-associated nuclease Cas3-HD family.</text>
</comment>
<dbReference type="Pfam" id="PF21802">
    <property type="entry name" value="Cas3-like_C"/>
    <property type="match status" value="1"/>
</dbReference>
<feature type="domain" description="HD Cas3-type" evidence="9">
    <location>
        <begin position="102"/>
        <end position="314"/>
    </location>
</feature>
<dbReference type="Pfam" id="PF21384">
    <property type="entry name" value="Cas3_I-F_Cas2"/>
    <property type="match status" value="1"/>
</dbReference>
<dbReference type="Gene3D" id="1.10.3210.30">
    <property type="match status" value="1"/>
</dbReference>
<organism evidence="10 11">
    <name type="scientific">Maridesulfovibrio hydrothermalis AM13 = DSM 14728</name>
    <dbReference type="NCBI Taxonomy" id="1121451"/>
    <lineage>
        <taxon>Bacteria</taxon>
        <taxon>Pseudomonadati</taxon>
        <taxon>Thermodesulfobacteriota</taxon>
        <taxon>Desulfovibrionia</taxon>
        <taxon>Desulfovibrionales</taxon>
        <taxon>Desulfovibrionaceae</taxon>
        <taxon>Maridesulfovibrio</taxon>
    </lineage>
</organism>
<dbReference type="InterPro" id="IPR013395">
    <property type="entry name" value="CRISPR-assoc_Cas3_yers"/>
</dbReference>
<dbReference type="Proteomes" id="UP000010808">
    <property type="component" value="Chromosome"/>
</dbReference>
<evidence type="ECO:0000313" key="10">
    <source>
        <dbReference type="EMBL" id="CCO24446.1"/>
    </source>
</evidence>
<gene>
    <name evidence="10" type="ORF">DESAM_22179</name>
</gene>
<dbReference type="eggNOG" id="COG1203">
    <property type="taxonomic scope" value="Bacteria"/>
</dbReference>
<sequence length="1088" mass="123442">MNVLLISKCSKNGAKETRRIIDQFAMRIGTDSWQTSITQRGLDTLRKMLRKTARKNTAVACHWIRKKNHSELMWIVGNQSAFNDQGAVPTNYSYNNILRAGDENDWNSLESIRLLTVVAALFHDAGKASIHFQNKLKNSAFIADPYRHEWVSLRIFQNFVKKRTDAEWIASLANGDFSNLWRFSDSFVMDGLSEKPCNPFTKIDNMAALVSWLIVSHHRIPVPTTDTLTQAQLQRLPKRISANWIGTALGVDDKALKNNWSFNSSPFTCAMWEKQMKRAASKILARQDMFTQPWLDNSFAVHISRLALVMADHYYSSLTDSKDRIAVLDEGLFANTKRGPNNKSMLNQGLSEHLIGVAGKSSLFLHQLPNLRKHLPRISRHKGFIRRTSIKQFQWQNKCYDLAKSIGPRSADHGFFGINMGSTGCGKTFANGRIMYGLGNCAQGVRFTYALGLRTLTLQTGQAYREMLSLSDEELAVLVGGGAVRKIYEHQQNNQQVNPENIKNPHTKTNFLLDDNSHVLYEGTTDTTALAGWFDNNLRSKKLISAPITICTIDHLMPATESLKGGHQIPPMLRLLTSDLILDEPDDFSLADLHGLTRLVNWAGMLGSRVLLSSATMPPSFVEGLYESYLAGQKNFRKNCGTVAEEAPICCAWFDEFSSVSKDVASAEDFANAHSKFVDNRCKKISATNQRKRGVIVPVLDSEKNESPYRKIATSVLKYSKELHDNHHCINPDSSKKVSFGLVRMANITPLVETVKELSNMEAPTDTQIHICCYHSQYPLLVRSAIEGRLDCVLKRTSEHSVFENETVCIALDNSPAKNHIFIILATAVAEVGRDHDYDWAVIEPSSMRSIIQLAGRVWRHRKDKQCTEPNIYILEKNIKELKNENVVFTKPGFEEKEHKLTSHNLNDVLTEDQYLEINSLPRIKERDELKPKNNLVDLEHFQIRNTMVSRELAYDDESDGADRWWTSRANLSGYLQKTKRFRAGEKNSRYCCALEDEYSEPRFTGFNDNGEEIDCNYLFRDEGLDLEHGKSIQFWQGLEFKDAAVALAESLDMEIEECTKIFGQFALRESGEETGWLYHPRLGFYAE</sequence>
<keyword evidence="6" id="KW-0347">Helicase</keyword>
<keyword evidence="5" id="KW-0378">Hydrolase</keyword>
<evidence type="ECO:0000313" key="11">
    <source>
        <dbReference type="Proteomes" id="UP000010808"/>
    </source>
</evidence>
<dbReference type="AlphaFoldDB" id="L0RFX5"/>
<dbReference type="GO" id="GO:0005524">
    <property type="term" value="F:ATP binding"/>
    <property type="evidence" value="ECO:0007669"/>
    <property type="project" value="UniProtKB-KW"/>
</dbReference>
<proteinExistence type="inferred from homology"/>
<dbReference type="SUPFAM" id="SSF52540">
    <property type="entry name" value="P-loop containing nucleoside triphosphate hydrolases"/>
    <property type="match status" value="1"/>
</dbReference>
<dbReference type="STRING" id="1121451.DESAM_22179"/>
<dbReference type="RefSeq" id="WP_015337046.1">
    <property type="nucleotide sequence ID" value="NC_020055.1"/>
</dbReference>
<dbReference type="GO" id="GO:0046872">
    <property type="term" value="F:metal ion binding"/>
    <property type="evidence" value="ECO:0007669"/>
    <property type="project" value="UniProtKB-KW"/>
</dbReference>
<name>L0RFX5_9BACT</name>
<dbReference type="PROSITE" id="PS51643">
    <property type="entry name" value="HD_CAS3"/>
    <property type="match status" value="1"/>
</dbReference>
<keyword evidence="8" id="KW-0051">Antiviral defense</keyword>
<dbReference type="InterPro" id="IPR038257">
    <property type="entry name" value="CRISPR-assoc_Cas3_HD_sf"/>
</dbReference>
<evidence type="ECO:0000256" key="7">
    <source>
        <dbReference type="ARBA" id="ARBA00022840"/>
    </source>
</evidence>
<protein>
    <recommendedName>
        <fullName evidence="9">HD Cas3-type domain-containing protein</fullName>
    </recommendedName>
</protein>
<dbReference type="EMBL" id="FO203522">
    <property type="protein sequence ID" value="CCO24446.1"/>
    <property type="molecule type" value="Genomic_DNA"/>
</dbReference>
<accession>L0RFX5</accession>
<dbReference type="InterPro" id="IPR054712">
    <property type="entry name" value="Cas3-like_dom"/>
</dbReference>
<evidence type="ECO:0000256" key="1">
    <source>
        <dbReference type="ARBA" id="ARBA00006847"/>
    </source>
</evidence>